<dbReference type="GO" id="GO:0012505">
    <property type="term" value="C:endomembrane system"/>
    <property type="evidence" value="ECO:0007669"/>
    <property type="project" value="UniProtKB-SubCell"/>
</dbReference>
<evidence type="ECO:0000259" key="11">
    <source>
        <dbReference type="PROSITE" id="PS50056"/>
    </source>
</evidence>
<evidence type="ECO:0000256" key="7">
    <source>
        <dbReference type="ARBA" id="ARBA00023136"/>
    </source>
</evidence>
<evidence type="ECO:0000259" key="10">
    <source>
        <dbReference type="PROSITE" id="PS50055"/>
    </source>
</evidence>
<dbReference type="EC" id="3.1.3.48" evidence="3"/>
<dbReference type="InterPro" id="IPR029021">
    <property type="entry name" value="Prot-tyrosine_phosphatase-like"/>
</dbReference>
<dbReference type="InterPro" id="IPR000387">
    <property type="entry name" value="Tyr_Pase_dom"/>
</dbReference>
<dbReference type="GO" id="GO:0019901">
    <property type="term" value="F:protein kinase binding"/>
    <property type="evidence" value="ECO:0007669"/>
    <property type="project" value="TreeGrafter"/>
</dbReference>
<keyword evidence="4" id="KW-0597">Phosphoprotein</keyword>
<organism evidence="14">
    <name type="scientific">Taenia asiatica</name>
    <name type="common">Asian tapeworm</name>
    <dbReference type="NCBI Taxonomy" id="60517"/>
    <lineage>
        <taxon>Eukaryota</taxon>
        <taxon>Metazoa</taxon>
        <taxon>Spiralia</taxon>
        <taxon>Lophotrochozoa</taxon>
        <taxon>Platyhelminthes</taxon>
        <taxon>Cestoda</taxon>
        <taxon>Eucestoda</taxon>
        <taxon>Cyclophyllidea</taxon>
        <taxon>Taeniidae</taxon>
        <taxon>Taenia</taxon>
    </lineage>
</organism>
<comment type="similarity">
    <text evidence="2">Belongs to the protein-tyrosine phosphatase family. Non-receptor class 1 subfamily.</text>
</comment>
<dbReference type="PROSITE" id="PS00383">
    <property type="entry name" value="TYR_PHOSPHATASE_1"/>
    <property type="match status" value="1"/>
</dbReference>
<evidence type="ECO:0000256" key="8">
    <source>
        <dbReference type="SAM" id="MobiDB-lite"/>
    </source>
</evidence>
<feature type="region of interest" description="Disordered" evidence="8">
    <location>
        <begin position="524"/>
        <end position="558"/>
    </location>
</feature>
<dbReference type="SMART" id="SM00194">
    <property type="entry name" value="PTPc"/>
    <property type="match status" value="1"/>
</dbReference>
<dbReference type="EMBL" id="UYRS01018957">
    <property type="protein sequence ID" value="VDK41493.1"/>
    <property type="molecule type" value="Genomic_DNA"/>
</dbReference>
<dbReference type="GO" id="GO:0005634">
    <property type="term" value="C:nucleus"/>
    <property type="evidence" value="ECO:0007669"/>
    <property type="project" value="TreeGrafter"/>
</dbReference>
<keyword evidence="5" id="KW-0378">Hydrolase</keyword>
<evidence type="ECO:0000313" key="12">
    <source>
        <dbReference type="EMBL" id="VDK41493.1"/>
    </source>
</evidence>
<dbReference type="GO" id="GO:0070373">
    <property type="term" value="P:negative regulation of ERK1 and ERK2 cascade"/>
    <property type="evidence" value="ECO:0007669"/>
    <property type="project" value="TreeGrafter"/>
</dbReference>
<feature type="transmembrane region" description="Helical" evidence="9">
    <location>
        <begin position="628"/>
        <end position="648"/>
    </location>
</feature>
<gene>
    <name evidence="12" type="ORF">TASK_LOCUS9004</name>
</gene>
<accession>A0A158RAC8</accession>
<evidence type="ECO:0000256" key="6">
    <source>
        <dbReference type="ARBA" id="ARBA00022912"/>
    </source>
</evidence>
<feature type="domain" description="Tyrosine specific protein phosphatases" evidence="11">
    <location>
        <begin position="218"/>
        <end position="297"/>
    </location>
</feature>
<keyword evidence="9" id="KW-1133">Transmembrane helix</keyword>
<reference evidence="14" key="1">
    <citation type="submission" date="2016-04" db="UniProtKB">
        <authorList>
            <consortium name="WormBaseParasite"/>
        </authorList>
    </citation>
    <scope>IDENTIFICATION</scope>
</reference>
<dbReference type="OrthoDB" id="9450131at2759"/>
<reference evidence="12 13" key="2">
    <citation type="submission" date="2018-11" db="EMBL/GenBank/DDBJ databases">
        <authorList>
            <consortium name="Pathogen Informatics"/>
        </authorList>
    </citation>
    <scope>NUCLEOTIDE SEQUENCE [LARGE SCALE GENOMIC DNA]</scope>
</reference>
<dbReference type="Proteomes" id="UP000282613">
    <property type="component" value="Unassembled WGS sequence"/>
</dbReference>
<dbReference type="WBParaSite" id="TASK_0000900301-mRNA-1">
    <property type="protein sequence ID" value="TASK_0000900301-mRNA-1"/>
    <property type="gene ID" value="TASK_0000900301"/>
</dbReference>
<dbReference type="AlphaFoldDB" id="A0A158RAC8"/>
<dbReference type="PANTHER" id="PTHR46047">
    <property type="entry name" value="TYROSINE-PROTEIN PHOSPHATASE NON-RECEPTOR TYPE 61F"/>
    <property type="match status" value="1"/>
</dbReference>
<comment type="subcellular location">
    <subcellularLocation>
        <location evidence="1">Endomembrane system</location>
    </subcellularLocation>
</comment>
<dbReference type="InterPro" id="IPR051985">
    <property type="entry name" value="NR_tyrosine_phosphatase"/>
</dbReference>
<dbReference type="GO" id="GO:0046426">
    <property type="term" value="P:negative regulation of receptor signaling pathway via JAK-STAT"/>
    <property type="evidence" value="ECO:0007669"/>
    <property type="project" value="TreeGrafter"/>
</dbReference>
<evidence type="ECO:0000256" key="1">
    <source>
        <dbReference type="ARBA" id="ARBA00004308"/>
    </source>
</evidence>
<dbReference type="SUPFAM" id="SSF52799">
    <property type="entry name" value="(Phosphotyrosine protein) phosphatases II"/>
    <property type="match status" value="1"/>
</dbReference>
<evidence type="ECO:0000313" key="13">
    <source>
        <dbReference type="Proteomes" id="UP000282613"/>
    </source>
</evidence>
<proteinExistence type="inferred from homology"/>
<dbReference type="InterPro" id="IPR003595">
    <property type="entry name" value="Tyr_Pase_cat"/>
</dbReference>
<dbReference type="Gene3D" id="3.90.190.10">
    <property type="entry name" value="Protein tyrosine phosphatase superfamily"/>
    <property type="match status" value="1"/>
</dbReference>
<dbReference type="STRING" id="60517.A0A158RAC8"/>
<dbReference type="GO" id="GO:0004726">
    <property type="term" value="F:non-membrane spanning protein tyrosine phosphatase activity"/>
    <property type="evidence" value="ECO:0007669"/>
    <property type="project" value="TreeGrafter"/>
</dbReference>
<evidence type="ECO:0000256" key="5">
    <source>
        <dbReference type="ARBA" id="ARBA00022801"/>
    </source>
</evidence>
<keyword evidence="7 9" id="KW-0472">Membrane</keyword>
<dbReference type="SMART" id="SM00404">
    <property type="entry name" value="PTPc_motif"/>
    <property type="match status" value="1"/>
</dbReference>
<evidence type="ECO:0000256" key="9">
    <source>
        <dbReference type="SAM" id="Phobius"/>
    </source>
</evidence>
<dbReference type="PROSITE" id="PS50055">
    <property type="entry name" value="TYR_PHOSPHATASE_PTP"/>
    <property type="match status" value="1"/>
</dbReference>
<evidence type="ECO:0000256" key="3">
    <source>
        <dbReference type="ARBA" id="ARBA00013064"/>
    </source>
</evidence>
<dbReference type="PANTHER" id="PTHR46047:SF3">
    <property type="entry name" value="TYROSINE-PROTEIN PHOSPHATASE NON-RECEPTOR TYPE 61F"/>
    <property type="match status" value="1"/>
</dbReference>
<dbReference type="PRINTS" id="PR00700">
    <property type="entry name" value="PRTYPHPHTASE"/>
</dbReference>
<keyword evidence="13" id="KW-1185">Reference proteome</keyword>
<dbReference type="InterPro" id="IPR000242">
    <property type="entry name" value="PTP_cat"/>
</dbReference>
<evidence type="ECO:0000256" key="4">
    <source>
        <dbReference type="ARBA" id="ARBA00022553"/>
    </source>
</evidence>
<dbReference type="Pfam" id="PF00102">
    <property type="entry name" value="Y_phosphatase"/>
    <property type="match status" value="1"/>
</dbReference>
<dbReference type="InterPro" id="IPR016130">
    <property type="entry name" value="Tyr_Pase_AS"/>
</dbReference>
<feature type="domain" description="Tyrosine-protein phosphatase" evidence="10">
    <location>
        <begin position="27"/>
        <end position="306"/>
    </location>
</feature>
<name>A0A158RAC8_TAEAS</name>
<protein>
    <recommendedName>
        <fullName evidence="3">protein-tyrosine-phosphatase</fullName>
        <ecNumber evidence="3">3.1.3.48</ecNumber>
    </recommendedName>
</protein>
<dbReference type="GO" id="GO:0005737">
    <property type="term" value="C:cytoplasm"/>
    <property type="evidence" value="ECO:0007669"/>
    <property type="project" value="TreeGrafter"/>
</dbReference>
<keyword evidence="6" id="KW-0904">Protein phosphatase</keyword>
<evidence type="ECO:0000256" key="2">
    <source>
        <dbReference type="ARBA" id="ARBA00009701"/>
    </source>
</evidence>
<sequence>MSVCGAVLLPSDHGTQTNLECQEISPLEREFRQIDECCSWSLFYEHIQNLASVESRKLTLSAANEVENRWKNRYRDIIPYDETRVLLESESTGDYINANFVKVKEVPSRRYILTQGPLLQTAGHFWRMVWEQNCPVIIMLNRFTEKGTLKCFNYFPNHTETLNFPDANCSVTCISEGKKGLYTLRTLEVVNTLTNVTHEVLHFHYTRWPDFGVPEYSSSMLNLLWDVRRTGALDDPDRPGIVHCSAGVGRSGTFVLIDIALAMIEKQNSMKGVDLPQLLIQLRQCRMGIIQTAQQLRYCYAAVIDGGKIILSTLPEERAALVVSPPPFLHLPYLSQGRRLRYFIFIANVWPVFELLLKSFTKITQDEFAFSEHNQLSADEDCGSDSDEIDSEEEDVQINDVETTDMDIQDDERKILRHLRMCAAKRGVTLHPNYLGSLNSSSSASTDEENEVEIKGLFNQNCRKSSCYHHPLNQNHYPSPPIEVEEVQAGEIGESIVMSHNPLPVQSNESDRPEEDALQHSPDLVVPDVNAPSSLATQDEPLAEDNEERKKVVGNEEEAEQREKLELIRQLREARLARQTQTRTRLAEITARMAERNMLRHRWLPERIAQPLRTFFTRTGFFNNLTEAILFVLGIFSLLVAVSLGLWWRHRS</sequence>
<dbReference type="PROSITE" id="PS50056">
    <property type="entry name" value="TYR_PHOSPHATASE_2"/>
    <property type="match status" value="1"/>
</dbReference>
<keyword evidence="9" id="KW-0812">Transmembrane</keyword>
<evidence type="ECO:0000313" key="14">
    <source>
        <dbReference type="WBParaSite" id="TASK_0000900301-mRNA-1"/>
    </source>
</evidence>